<feature type="chain" id="PRO_5046171481" evidence="1">
    <location>
        <begin position="23"/>
        <end position="462"/>
    </location>
</feature>
<dbReference type="InterPro" id="IPR051465">
    <property type="entry name" value="Cell_Envelope_Struct_Comp"/>
</dbReference>
<dbReference type="InterPro" id="IPR013324">
    <property type="entry name" value="RNA_pol_sigma_r3/r4-like"/>
</dbReference>
<feature type="domain" description="SLH" evidence="3">
    <location>
        <begin position="161"/>
        <end position="221"/>
    </location>
</feature>
<dbReference type="PROSITE" id="PS51272">
    <property type="entry name" value="SLH"/>
    <property type="match status" value="3"/>
</dbReference>
<dbReference type="Pfam" id="PF04545">
    <property type="entry name" value="Sigma70_r4"/>
    <property type="match status" value="1"/>
</dbReference>
<dbReference type="PANTHER" id="PTHR43308">
    <property type="entry name" value="OUTER MEMBRANE PROTEIN ALPHA-RELATED"/>
    <property type="match status" value="1"/>
</dbReference>
<feature type="domain" description="HTH cro/C1-type" evidence="2">
    <location>
        <begin position="417"/>
        <end position="437"/>
    </location>
</feature>
<name>A0ABY3SFR2_9BACL</name>
<evidence type="ECO:0000313" key="4">
    <source>
        <dbReference type="EMBL" id="UJF31767.1"/>
    </source>
</evidence>
<feature type="domain" description="SLH" evidence="3">
    <location>
        <begin position="36"/>
        <end position="94"/>
    </location>
</feature>
<evidence type="ECO:0000313" key="5">
    <source>
        <dbReference type="Proteomes" id="UP001649230"/>
    </source>
</evidence>
<dbReference type="RefSeq" id="WP_235118112.1">
    <property type="nucleotide sequence ID" value="NZ_CP090978.1"/>
</dbReference>
<proteinExistence type="predicted"/>
<keyword evidence="1" id="KW-0732">Signal</keyword>
<dbReference type="InterPro" id="IPR001119">
    <property type="entry name" value="SLH_dom"/>
</dbReference>
<dbReference type="Pfam" id="PF00395">
    <property type="entry name" value="SLH"/>
    <property type="match status" value="3"/>
</dbReference>
<gene>
    <name evidence="4" type="ORF">L0M14_18565</name>
</gene>
<feature type="domain" description="SLH" evidence="3">
    <location>
        <begin position="95"/>
        <end position="158"/>
    </location>
</feature>
<reference evidence="4 5" key="1">
    <citation type="journal article" date="2024" name="Int. J. Syst. Evol. Microbiol.">
        <title>Paenibacillus hexagrammi sp. nov., a novel bacterium isolated from the gut content of Hexagrammos agrammus.</title>
        <authorList>
            <person name="Jung H.K."/>
            <person name="Kim D.G."/>
            <person name="Zin H."/>
            <person name="Park J."/>
            <person name="Jung H."/>
            <person name="Kim Y.O."/>
            <person name="Kong H.J."/>
            <person name="Kim J.W."/>
            <person name="Kim Y.S."/>
        </authorList>
    </citation>
    <scope>NUCLEOTIDE SEQUENCE [LARGE SCALE GENOMIC DNA]</scope>
    <source>
        <strain evidence="4 5">YPD9-1</strain>
    </source>
</reference>
<organism evidence="4 5">
    <name type="scientific">Paenibacillus hexagrammi</name>
    <dbReference type="NCBI Taxonomy" id="2908839"/>
    <lineage>
        <taxon>Bacteria</taxon>
        <taxon>Bacillati</taxon>
        <taxon>Bacillota</taxon>
        <taxon>Bacilli</taxon>
        <taxon>Bacillales</taxon>
        <taxon>Paenibacillaceae</taxon>
        <taxon>Paenibacillus</taxon>
    </lineage>
</organism>
<accession>A0ABY3SFR2</accession>
<dbReference type="InterPro" id="IPR001387">
    <property type="entry name" value="Cro/C1-type_HTH"/>
</dbReference>
<dbReference type="SUPFAM" id="SSF49899">
    <property type="entry name" value="Concanavalin A-like lectins/glucanases"/>
    <property type="match status" value="1"/>
</dbReference>
<dbReference type="Proteomes" id="UP001649230">
    <property type="component" value="Chromosome"/>
</dbReference>
<evidence type="ECO:0000259" key="2">
    <source>
        <dbReference type="PROSITE" id="PS50943"/>
    </source>
</evidence>
<evidence type="ECO:0000259" key="3">
    <source>
        <dbReference type="PROSITE" id="PS51272"/>
    </source>
</evidence>
<dbReference type="InterPro" id="IPR013320">
    <property type="entry name" value="ConA-like_dom_sf"/>
</dbReference>
<feature type="signal peptide" evidence="1">
    <location>
        <begin position="1"/>
        <end position="22"/>
    </location>
</feature>
<dbReference type="SUPFAM" id="SSF88659">
    <property type="entry name" value="Sigma3 and sigma4 domains of RNA polymerase sigma factors"/>
    <property type="match status" value="1"/>
</dbReference>
<protein>
    <submittedName>
        <fullName evidence="4">S-layer homology domain-containing protein</fullName>
    </submittedName>
</protein>
<dbReference type="EMBL" id="CP090978">
    <property type="protein sequence ID" value="UJF31767.1"/>
    <property type="molecule type" value="Genomic_DNA"/>
</dbReference>
<dbReference type="InterPro" id="IPR007630">
    <property type="entry name" value="RNA_pol_sigma70_r4"/>
</dbReference>
<keyword evidence="5" id="KW-1185">Reference proteome</keyword>
<dbReference type="PROSITE" id="PS50943">
    <property type="entry name" value="HTH_CROC1"/>
    <property type="match status" value="1"/>
</dbReference>
<evidence type="ECO:0000256" key="1">
    <source>
        <dbReference type="SAM" id="SignalP"/>
    </source>
</evidence>
<dbReference type="Gene3D" id="2.60.120.200">
    <property type="match status" value="1"/>
</dbReference>
<dbReference type="PANTHER" id="PTHR43308:SF5">
    <property type="entry name" value="S-LAYER PROTEIN _ PEPTIDOGLYCAN ENDO-BETA-N-ACETYLGLUCOSAMINIDASE"/>
    <property type="match status" value="1"/>
</dbReference>
<sequence>MYRKVSAILLSFSLVIPTFSSAAPVLAASAEETPSSVVATFADMNGHWANDAVVKFAQAHIVTGYDDQKFHPNEPVTRAEFVTFLNRVFRFAGNGTSSFSDVKPSDWYMDSVSKATQAGLIEGYPDGRFLPDEPILRQDAVLLLTRAFQIGSRAQDSISGFHDAVDIDDYAKSAMASLTSEGYVTGDEDHNLHPKRAMTRAETVELLNRMIVWMSPDYGDLKTKEIKGNVIINRPGTALQDMKIDGNLYVTEGVGEGEATFSNITVSGDTFVHGGGTHSVIFHKSNLSRVLLSKKNHLVRLALNENSSADIVEVTDPSIVEVASGATVKELHIGEAAGGSKIVNNGTIGHLKVGAAGVTVNDKPASIEKDGDKNVLVLEAKKESHSGHDYTSGKLTSQMKGDWTYGKFEVRAKLPVTQREIAKELGSSRSYVSRIEKRSLMKLYHEFIRRSDEAGEITIRDL</sequence>